<accession>A0AAV4JF68</accession>
<dbReference type="AlphaFoldDB" id="A0AAV4JF68"/>
<feature type="non-terminal residue" evidence="11">
    <location>
        <position position="1"/>
    </location>
</feature>
<dbReference type="InterPro" id="IPR002172">
    <property type="entry name" value="LDrepeatLR_classA_rpt"/>
</dbReference>
<evidence type="ECO:0000256" key="9">
    <source>
        <dbReference type="PROSITE-ProRule" id="PRU00124"/>
    </source>
</evidence>
<dbReference type="InterPro" id="IPR036179">
    <property type="entry name" value="Ig-like_dom_sf"/>
</dbReference>
<evidence type="ECO:0000256" key="8">
    <source>
        <dbReference type="ARBA" id="ARBA00023180"/>
    </source>
</evidence>
<dbReference type="InterPro" id="IPR023415">
    <property type="entry name" value="LDLR_class-A_CS"/>
</dbReference>
<keyword evidence="6" id="KW-0472">Membrane</keyword>
<evidence type="ECO:0000256" key="5">
    <source>
        <dbReference type="ARBA" id="ARBA00022989"/>
    </source>
</evidence>
<dbReference type="GO" id="GO:0016192">
    <property type="term" value="P:vesicle-mediated transport"/>
    <property type="evidence" value="ECO:0007669"/>
    <property type="project" value="UniProtKB-ARBA"/>
</dbReference>
<evidence type="ECO:0000313" key="11">
    <source>
        <dbReference type="EMBL" id="GFS20533.1"/>
    </source>
</evidence>
<evidence type="ECO:0000256" key="1">
    <source>
        <dbReference type="ARBA" id="ARBA00004167"/>
    </source>
</evidence>
<feature type="domain" description="Ig-like" evidence="10">
    <location>
        <begin position="330"/>
        <end position="426"/>
    </location>
</feature>
<protein>
    <submittedName>
        <fullName evidence="11">Low-density lipoprotein receptor-related protein</fullName>
    </submittedName>
</protein>
<evidence type="ECO:0000256" key="6">
    <source>
        <dbReference type="ARBA" id="ARBA00023136"/>
    </source>
</evidence>
<evidence type="ECO:0000256" key="7">
    <source>
        <dbReference type="ARBA" id="ARBA00023157"/>
    </source>
</evidence>
<dbReference type="Gene3D" id="2.60.40.10">
    <property type="entry name" value="Immunoglobulins"/>
    <property type="match status" value="1"/>
</dbReference>
<keyword evidence="4" id="KW-0677">Repeat</keyword>
<keyword evidence="5" id="KW-1133">Transmembrane helix</keyword>
<dbReference type="InterPro" id="IPR036055">
    <property type="entry name" value="LDL_receptor-like_sf"/>
</dbReference>
<evidence type="ECO:0000256" key="2">
    <source>
        <dbReference type="ARBA" id="ARBA00004308"/>
    </source>
</evidence>
<dbReference type="Gene3D" id="4.10.400.10">
    <property type="entry name" value="Low-density Lipoprotein Receptor"/>
    <property type="match status" value="2"/>
</dbReference>
<dbReference type="InterPro" id="IPR013783">
    <property type="entry name" value="Ig-like_fold"/>
</dbReference>
<dbReference type="PROSITE" id="PS01209">
    <property type="entry name" value="LDLRA_1"/>
    <property type="match status" value="2"/>
</dbReference>
<keyword evidence="11" id="KW-0449">Lipoprotein</keyword>
<dbReference type="InterPro" id="IPR003599">
    <property type="entry name" value="Ig_sub"/>
</dbReference>
<evidence type="ECO:0000256" key="4">
    <source>
        <dbReference type="ARBA" id="ARBA00022737"/>
    </source>
</evidence>
<feature type="disulfide bond" evidence="9">
    <location>
        <begin position="103"/>
        <end position="118"/>
    </location>
</feature>
<dbReference type="SMART" id="SM00192">
    <property type="entry name" value="LDLa"/>
    <property type="match status" value="3"/>
</dbReference>
<dbReference type="SUPFAM" id="SSF48726">
    <property type="entry name" value="Immunoglobulin"/>
    <property type="match status" value="1"/>
</dbReference>
<dbReference type="GO" id="GO:0005886">
    <property type="term" value="C:plasma membrane"/>
    <property type="evidence" value="ECO:0007669"/>
    <property type="project" value="TreeGrafter"/>
</dbReference>
<dbReference type="EMBL" id="BMAT01006828">
    <property type="protein sequence ID" value="GFS20533.1"/>
    <property type="molecule type" value="Genomic_DNA"/>
</dbReference>
<comment type="caution">
    <text evidence="11">The sequence shown here is derived from an EMBL/GenBank/DDBJ whole genome shotgun (WGS) entry which is preliminary data.</text>
</comment>
<sequence length="432" mass="49654">ELEDYRHCVRIYVQYFCDWQVGVEVFNFYKFHLESLKPSNCQLEIPCPLNEFQCSNGACIPDVSACDGHTDCDDASDENRCAPQCNQNQFECGYTCVDKTKVCAGNKRCGRRSVKKACGNYACMNLLECKKKAGFDINLVIPNYIPTSFKTNERLFLECLKKNFRACKSRPARQQSNKAKRLIRYLSRGHVVKAISNSTCKDDPTEYRAMLESVTTLCTTEFLHPPLACRKLKDYHWCIYEAVRRRCGYKMAYHAYKLSLFRHKSSRKRFKCPRIGGCYLNQLMCRGRRRCVKDIKICDGRQDCQHGEDEENCGAKEIWLVGENSQPKLGEKFTMKCAAKGGAEFRSVDIQWYSRRSGESESIKIRDKLAGKADSLYGRAHINESRSGTRIDSYLRIDSVRLEDVGDYFCTSGTLESSHYKLRVLNTGAFFK</sequence>
<dbReference type="SUPFAM" id="SSF57424">
    <property type="entry name" value="LDL receptor-like module"/>
    <property type="match status" value="2"/>
</dbReference>
<keyword evidence="11" id="KW-0675">Receptor</keyword>
<dbReference type="CDD" id="cd00112">
    <property type="entry name" value="LDLa"/>
    <property type="match status" value="2"/>
</dbReference>
<evidence type="ECO:0000259" key="10">
    <source>
        <dbReference type="PROSITE" id="PS50835"/>
    </source>
</evidence>
<dbReference type="InterPro" id="IPR050685">
    <property type="entry name" value="LDLR"/>
</dbReference>
<keyword evidence="3" id="KW-0812">Transmembrane</keyword>
<organism evidence="11 12">
    <name type="scientific">Elysia marginata</name>
    <dbReference type="NCBI Taxonomy" id="1093978"/>
    <lineage>
        <taxon>Eukaryota</taxon>
        <taxon>Metazoa</taxon>
        <taxon>Spiralia</taxon>
        <taxon>Lophotrochozoa</taxon>
        <taxon>Mollusca</taxon>
        <taxon>Gastropoda</taxon>
        <taxon>Heterobranchia</taxon>
        <taxon>Euthyneura</taxon>
        <taxon>Panpulmonata</taxon>
        <taxon>Sacoglossa</taxon>
        <taxon>Placobranchoidea</taxon>
        <taxon>Plakobranchidae</taxon>
        <taxon>Elysia</taxon>
    </lineage>
</organism>
<evidence type="ECO:0000313" key="12">
    <source>
        <dbReference type="Proteomes" id="UP000762676"/>
    </source>
</evidence>
<dbReference type="GO" id="GO:0012505">
    <property type="term" value="C:endomembrane system"/>
    <property type="evidence" value="ECO:0007669"/>
    <property type="project" value="UniProtKB-SubCell"/>
</dbReference>
<dbReference type="FunFam" id="4.10.400.10:FF:000065">
    <property type="entry name" value="Transmembrane protease serine 7"/>
    <property type="match status" value="1"/>
</dbReference>
<dbReference type="SMART" id="SM00409">
    <property type="entry name" value="IG"/>
    <property type="match status" value="1"/>
</dbReference>
<dbReference type="Proteomes" id="UP000762676">
    <property type="component" value="Unassembled WGS sequence"/>
</dbReference>
<keyword evidence="7 9" id="KW-1015">Disulfide bond</keyword>
<reference evidence="11 12" key="1">
    <citation type="journal article" date="2021" name="Elife">
        <title>Chloroplast acquisition without the gene transfer in kleptoplastic sea slugs, Plakobranchus ocellatus.</title>
        <authorList>
            <person name="Maeda T."/>
            <person name="Takahashi S."/>
            <person name="Yoshida T."/>
            <person name="Shimamura S."/>
            <person name="Takaki Y."/>
            <person name="Nagai Y."/>
            <person name="Toyoda A."/>
            <person name="Suzuki Y."/>
            <person name="Arimoto A."/>
            <person name="Ishii H."/>
            <person name="Satoh N."/>
            <person name="Nishiyama T."/>
            <person name="Hasebe M."/>
            <person name="Maruyama T."/>
            <person name="Minagawa J."/>
            <person name="Obokata J."/>
            <person name="Shigenobu S."/>
        </authorList>
    </citation>
    <scope>NUCLEOTIDE SEQUENCE [LARGE SCALE GENOMIC DNA]</scope>
</reference>
<dbReference type="PRINTS" id="PR00261">
    <property type="entry name" value="LDLRECEPTOR"/>
</dbReference>
<keyword evidence="8" id="KW-0325">Glycoprotein</keyword>
<dbReference type="PROSITE" id="PS50835">
    <property type="entry name" value="IG_LIKE"/>
    <property type="match status" value="1"/>
</dbReference>
<dbReference type="InterPro" id="IPR007110">
    <property type="entry name" value="Ig-like_dom"/>
</dbReference>
<comment type="caution">
    <text evidence="9">Lacks conserved residue(s) required for the propagation of feature annotation.</text>
</comment>
<dbReference type="PROSITE" id="PS50068">
    <property type="entry name" value="LDLRA_2"/>
    <property type="match status" value="3"/>
</dbReference>
<feature type="disulfide bond" evidence="9">
    <location>
        <begin position="54"/>
        <end position="72"/>
    </location>
</feature>
<feature type="disulfide bond" evidence="9">
    <location>
        <begin position="47"/>
        <end position="59"/>
    </location>
</feature>
<gene>
    <name evidence="11" type="ORF">ElyMa_003315100</name>
</gene>
<feature type="disulfide bond" evidence="9">
    <location>
        <begin position="66"/>
        <end position="81"/>
    </location>
</feature>
<name>A0AAV4JF68_9GAST</name>
<dbReference type="Pfam" id="PF00057">
    <property type="entry name" value="Ldl_recept_a"/>
    <property type="match status" value="2"/>
</dbReference>
<dbReference type="PANTHER" id="PTHR24270">
    <property type="entry name" value="LOW-DENSITY LIPOPROTEIN RECEPTOR-RELATED"/>
    <property type="match status" value="1"/>
</dbReference>
<evidence type="ECO:0000256" key="3">
    <source>
        <dbReference type="ARBA" id="ARBA00022692"/>
    </source>
</evidence>
<proteinExistence type="predicted"/>
<feature type="disulfide bond" evidence="9">
    <location>
        <begin position="298"/>
        <end position="313"/>
    </location>
</feature>
<comment type="subcellular location">
    <subcellularLocation>
        <location evidence="2">Endomembrane system</location>
    </subcellularLocation>
    <subcellularLocation>
        <location evidence="1">Membrane</location>
        <topology evidence="1">Single-pass membrane protein</topology>
    </subcellularLocation>
</comment>
<keyword evidence="12" id="KW-1185">Reference proteome</keyword>